<accession>A0A090M649</accession>
<dbReference type="RefSeq" id="XP_003078803.2">
    <property type="nucleotide sequence ID" value="XM_003078755.2"/>
</dbReference>
<gene>
    <name evidence="2" type="ORF">OT_ostta04g02680</name>
</gene>
<proteinExistence type="predicted"/>
<reference evidence="3" key="1">
    <citation type="journal article" date="2006" name="Proc. Natl. Acad. Sci. U.S.A.">
        <title>Genome analysis of the smallest free-living eukaryote Ostreococcus tauri unveils many unique features.</title>
        <authorList>
            <person name="Derelle E."/>
            <person name="Ferraz C."/>
            <person name="Rombauts S."/>
            <person name="Rouze P."/>
            <person name="Worden A.Z."/>
            <person name="Robbens S."/>
            <person name="Partensky F."/>
            <person name="Degroeve S."/>
            <person name="Echeynie S."/>
            <person name="Cooke R."/>
            <person name="Saeys Y."/>
            <person name="Wuyts J."/>
            <person name="Jabbari K."/>
            <person name="Bowler C."/>
            <person name="Panaud O."/>
            <person name="Piegu B."/>
            <person name="Ball S.G."/>
            <person name="Ral J.-P."/>
            <person name="Bouget F.-Y."/>
            <person name="Piganeau G."/>
            <person name="De Baets B."/>
            <person name="Picard A."/>
            <person name="Delseny M."/>
            <person name="Demaille J."/>
            <person name="Van de Peer Y."/>
            <person name="Moreau H."/>
        </authorList>
    </citation>
    <scope>NUCLEOTIDE SEQUENCE [LARGE SCALE GENOMIC DNA]</scope>
    <source>
        <strain evidence="3">OTTH 0595 / CCAP 157/2 / RCC745</strain>
    </source>
</reference>
<dbReference type="KEGG" id="ota:OT_ostta04g02680"/>
<organism evidence="2 3">
    <name type="scientific">Ostreococcus tauri</name>
    <name type="common">Marine green alga</name>
    <dbReference type="NCBI Taxonomy" id="70448"/>
    <lineage>
        <taxon>Eukaryota</taxon>
        <taxon>Viridiplantae</taxon>
        <taxon>Chlorophyta</taxon>
        <taxon>Mamiellophyceae</taxon>
        <taxon>Mamiellales</taxon>
        <taxon>Bathycoccaceae</taxon>
        <taxon>Ostreococcus</taxon>
    </lineage>
</organism>
<name>A0A090M649_OSTTA</name>
<evidence type="ECO:0000256" key="1">
    <source>
        <dbReference type="SAM" id="MobiDB-lite"/>
    </source>
</evidence>
<dbReference type="EMBL" id="CAID01000004">
    <property type="protein sequence ID" value="CEF97594.1"/>
    <property type="molecule type" value="Genomic_DNA"/>
</dbReference>
<sequence length="194" mass="20795">MNDASALAAAATAMTSRERALVARLPEPLRSMSVSDVARVAVEAYGLGAGEGTWTTGRWMGDGATDADDALERLCARASTCARCGRVVLEEAMAAHAKRGCGRVERTDEGGGKRGRADDARGTEASTRAASTREGEERTRERRARGDEGARECAWAVAPMVSGKEKDTKRVRWALTIGAMFRAKAFESPRDAFR</sequence>
<evidence type="ECO:0000313" key="3">
    <source>
        <dbReference type="Proteomes" id="UP000009170"/>
    </source>
</evidence>
<feature type="compositionally biased region" description="Basic and acidic residues" evidence="1">
    <location>
        <begin position="131"/>
        <end position="149"/>
    </location>
</feature>
<evidence type="ECO:0000313" key="2">
    <source>
        <dbReference type="EMBL" id="CEF97594.1"/>
    </source>
</evidence>
<protein>
    <submittedName>
        <fullName evidence="2">Unnamed product</fullName>
    </submittedName>
</protein>
<keyword evidence="3" id="KW-1185">Reference proteome</keyword>
<reference evidence="2 3" key="2">
    <citation type="journal article" date="2014" name="BMC Genomics">
        <title>An improved genome of the model marine alga Ostreococcus tauri unfolds by assessing Illumina de novo assemblies.</title>
        <authorList>
            <person name="Blanc-Mathieu R."/>
            <person name="Verhelst B."/>
            <person name="Derelle E."/>
            <person name="Rombauts S."/>
            <person name="Bouget F.Y."/>
            <person name="Carre I."/>
            <person name="Chateau A."/>
            <person name="Eyre-Walker A."/>
            <person name="Grimsley N."/>
            <person name="Moreau H."/>
            <person name="Piegu B."/>
            <person name="Rivals E."/>
            <person name="Schackwitz W."/>
            <person name="Van de Peer Y."/>
            <person name="Piganeau G."/>
        </authorList>
    </citation>
    <scope>NUCLEOTIDE SEQUENCE [LARGE SCALE GENOMIC DNA]</scope>
    <source>
        <strain evidence="3">OTTH 0595 / CCAP 157/2 / RCC745</strain>
    </source>
</reference>
<dbReference type="Proteomes" id="UP000009170">
    <property type="component" value="Unassembled WGS sequence"/>
</dbReference>
<dbReference type="InParanoid" id="A0A090M649"/>
<comment type="caution">
    <text evidence="2">The sequence shown here is derived from an EMBL/GenBank/DDBJ whole genome shotgun (WGS) entry which is preliminary data.</text>
</comment>
<feature type="compositionally biased region" description="Basic and acidic residues" evidence="1">
    <location>
        <begin position="102"/>
        <end position="122"/>
    </location>
</feature>
<dbReference type="AlphaFoldDB" id="A0A090M649"/>
<dbReference type="GeneID" id="9833908"/>
<feature type="region of interest" description="Disordered" evidence="1">
    <location>
        <begin position="98"/>
        <end position="149"/>
    </location>
</feature>